<feature type="compositionally biased region" description="Polar residues" evidence="2">
    <location>
        <begin position="411"/>
        <end position="428"/>
    </location>
</feature>
<accession>A0ABM1B0Y5</accession>
<dbReference type="Pfam" id="PF14438">
    <property type="entry name" value="SM-ATX"/>
    <property type="match status" value="1"/>
</dbReference>
<dbReference type="Pfam" id="PF06741">
    <property type="entry name" value="LsmAD"/>
    <property type="match status" value="1"/>
</dbReference>
<feature type="compositionally biased region" description="Polar residues" evidence="2">
    <location>
        <begin position="814"/>
        <end position="832"/>
    </location>
</feature>
<dbReference type="RefSeq" id="XP_022239374.1">
    <property type="nucleotide sequence ID" value="XM_022383666.1"/>
</dbReference>
<feature type="compositionally biased region" description="Polar residues" evidence="2">
    <location>
        <begin position="523"/>
        <end position="534"/>
    </location>
</feature>
<dbReference type="PANTHER" id="PTHR12854">
    <property type="entry name" value="ATAXIN 2-RELATED"/>
    <property type="match status" value="1"/>
</dbReference>
<proteinExistence type="inferred from homology"/>
<feature type="compositionally biased region" description="Polar residues" evidence="2">
    <location>
        <begin position="541"/>
        <end position="550"/>
    </location>
</feature>
<evidence type="ECO:0000313" key="4">
    <source>
        <dbReference type="Proteomes" id="UP000694941"/>
    </source>
</evidence>
<feature type="region of interest" description="Disordered" evidence="2">
    <location>
        <begin position="1"/>
        <end position="27"/>
    </location>
</feature>
<keyword evidence="4" id="KW-1185">Reference proteome</keyword>
<feature type="compositionally biased region" description="Pro residues" evidence="2">
    <location>
        <begin position="797"/>
        <end position="806"/>
    </location>
</feature>
<dbReference type="CDD" id="cd00600">
    <property type="entry name" value="Sm_like"/>
    <property type="match status" value="1"/>
</dbReference>
<dbReference type="PANTHER" id="PTHR12854:SF7">
    <property type="entry name" value="ATAXIN-2 HOMOLOG"/>
    <property type="match status" value="1"/>
</dbReference>
<dbReference type="InterPro" id="IPR009604">
    <property type="entry name" value="LsmAD_domain"/>
</dbReference>
<evidence type="ECO:0000313" key="7">
    <source>
        <dbReference type="RefSeq" id="XP_022239374.1"/>
    </source>
</evidence>
<feature type="domain" description="LsmAD" evidence="3">
    <location>
        <begin position="200"/>
        <end position="266"/>
    </location>
</feature>
<organism evidence="4 5">
    <name type="scientific">Limulus polyphemus</name>
    <name type="common">Atlantic horseshoe crab</name>
    <dbReference type="NCBI Taxonomy" id="6850"/>
    <lineage>
        <taxon>Eukaryota</taxon>
        <taxon>Metazoa</taxon>
        <taxon>Ecdysozoa</taxon>
        <taxon>Arthropoda</taxon>
        <taxon>Chelicerata</taxon>
        <taxon>Merostomata</taxon>
        <taxon>Xiphosura</taxon>
        <taxon>Limulidae</taxon>
        <taxon>Limulus</taxon>
    </lineage>
</organism>
<feature type="compositionally biased region" description="Basic and acidic residues" evidence="2">
    <location>
        <begin position="429"/>
        <end position="481"/>
    </location>
</feature>
<feature type="region of interest" description="Disordered" evidence="2">
    <location>
        <begin position="749"/>
        <end position="852"/>
    </location>
</feature>
<dbReference type="Proteomes" id="UP000694941">
    <property type="component" value="Unplaced"/>
</dbReference>
<protein>
    <submittedName>
        <fullName evidence="5 6">Ataxin-2-like protein isoform X1</fullName>
    </submittedName>
</protein>
<sequence length="965" mass="105877">MMNSNTKRKNRSNATSKPSRPKGPLDKNVSVHVEGVYSNARFMHGAASLVGCIVQVQAKDGKVFEGVFKTFSPKMELVLEMPYKVDMKSANITPIHGLGENLNSFITNYTAQDFATEKLIFNLEDVVMINAVNVDLDYATRGFTDSSISKFNGQVFEKELEPWEGPLEGFDGPVSLDSDKGDAKNGWDANEMFRTNAEKYGVTSTYDCTLQGYTVPLEPKNTEEYKKQEAKAMKIAQEIESSQQHRLRIALENGDEEERYSAVMRPSENTQTSSKYVPPQRRRNIPVSKPVRNVAPPSSLHSLKSSQHSGPPAHSHGHKSTASSPSPVSNSVTTPPPNHGSVKPTLCTQSPVIPTQQQPVSLRQPHHTAQYQESKEMRVNGGKVSQSKYKTEESRVAPPTENKENIPCVPQITSNAAVTSQPVTTTTKPSEKKKDQDRKGGNQKGRDEQLAEFKKFSSDFRLMEEPKEQREQHRDSTKQKLEPTATTQEPKITSRDTYEKEREKLKEQEKELIATEPETTIASDNTTKSSNLNPNAKEFTLNPNAKSFTPRTPVPAVTPPAPATVQQHRMHTQSPVVALPQQPMMLGMGQPAFTTMQHQYLVSSPGNMSLTPQFPQAVGVTQGQRFRKTHQIAVQQRHDIAPSVHVAAATGQPILAPAAIPTPPQLTMPYSSQGMMPGGGPQPGLPYAQIYSVLPQMMSPQPVGMVPTSHTVTYGEYPQMTGHVYMSPHMRAMGHNPHGVPVSAVQNMLPQASSGPHSAPSTPQSQTPGTPLHAPSPVHQQPAGGPHVTPAQTPTPTGQPGPPHTPQPVVYSQMMPQPSIQPGHHNPNTSQAPHLNQNHPHPHHNNFSGTPQSMILMSHTPHHSVASSGHHALQGHPIHGHNPGNHAGTPTHVIPHMPMTIIPTSGTMGPTPMEPAKVNQILYQPIHIVSNSQSIVIKEQLWPCQVKKNHPRVEKKIYEKLSYLN</sequence>
<reference evidence="5 6" key="1">
    <citation type="submission" date="2025-05" db="UniProtKB">
        <authorList>
            <consortium name="RefSeq"/>
        </authorList>
    </citation>
    <scope>IDENTIFICATION</scope>
    <source>
        <tissue evidence="5 6">Muscle</tissue>
    </source>
</reference>
<dbReference type="RefSeq" id="XP_013772555.1">
    <property type="nucleotide sequence ID" value="XM_013917101.2"/>
</dbReference>
<comment type="similarity">
    <text evidence="1">Belongs to the ataxin-2 family.</text>
</comment>
<feature type="compositionally biased region" description="Low complexity" evidence="2">
    <location>
        <begin position="323"/>
        <end position="333"/>
    </location>
</feature>
<evidence type="ECO:0000259" key="3">
    <source>
        <dbReference type="SMART" id="SM01272"/>
    </source>
</evidence>
<evidence type="ECO:0000256" key="2">
    <source>
        <dbReference type="SAM" id="MobiDB-lite"/>
    </source>
</evidence>
<dbReference type="InterPro" id="IPR045117">
    <property type="entry name" value="ATXN2-like"/>
</dbReference>
<name>A0ABM1B0Y5_LIMPO</name>
<gene>
    <name evidence="5 6 7" type="primary">LOC106457665</name>
</gene>
<feature type="region of interest" description="Disordered" evidence="2">
    <location>
        <begin position="523"/>
        <end position="556"/>
    </location>
</feature>
<feature type="compositionally biased region" description="Low complexity" evidence="2">
    <location>
        <begin position="298"/>
        <end position="309"/>
    </location>
</feature>
<dbReference type="RefSeq" id="XP_013772556.1">
    <property type="nucleotide sequence ID" value="XM_013917102.2"/>
</dbReference>
<feature type="region of interest" description="Disordered" evidence="2">
    <location>
        <begin position="252"/>
        <end position="499"/>
    </location>
</feature>
<feature type="compositionally biased region" description="Basic residues" evidence="2">
    <location>
        <begin position="1"/>
        <end position="11"/>
    </location>
</feature>
<dbReference type="GeneID" id="106457665"/>
<feature type="compositionally biased region" description="Low complexity" evidence="2">
    <location>
        <begin position="756"/>
        <end position="771"/>
    </location>
</feature>
<evidence type="ECO:0000256" key="1">
    <source>
        <dbReference type="ARBA" id="ARBA00007503"/>
    </source>
</evidence>
<feature type="compositionally biased region" description="Polar residues" evidence="2">
    <location>
        <begin position="346"/>
        <end position="372"/>
    </location>
</feature>
<dbReference type="SMART" id="SM01272">
    <property type="entry name" value="LsmAD"/>
    <property type="match status" value="1"/>
</dbReference>
<evidence type="ECO:0000313" key="5">
    <source>
        <dbReference type="RefSeq" id="XP_013772555.1"/>
    </source>
</evidence>
<dbReference type="InterPro" id="IPR025852">
    <property type="entry name" value="SM_dom_ATX"/>
</dbReference>
<evidence type="ECO:0000313" key="6">
    <source>
        <dbReference type="RefSeq" id="XP_013772556.1"/>
    </source>
</evidence>